<dbReference type="EMBL" id="JABFRW010000138">
    <property type="protein sequence ID" value="NOT34690.1"/>
    <property type="molecule type" value="Genomic_DNA"/>
</dbReference>
<dbReference type="InterPro" id="IPR036890">
    <property type="entry name" value="HATPase_C_sf"/>
</dbReference>
<gene>
    <name evidence="10" type="ORF">HOP12_11045</name>
</gene>
<dbReference type="EC" id="2.7.13.3" evidence="2"/>
<dbReference type="Gene3D" id="3.30.565.10">
    <property type="entry name" value="Histidine kinase-like ATPase, C-terminal domain"/>
    <property type="match status" value="1"/>
</dbReference>
<dbReference type="FunFam" id="1.10.287.130:FF:000001">
    <property type="entry name" value="Two-component sensor histidine kinase"/>
    <property type="match status" value="1"/>
</dbReference>
<dbReference type="SUPFAM" id="SSF55781">
    <property type="entry name" value="GAF domain-like"/>
    <property type="match status" value="2"/>
</dbReference>
<dbReference type="GO" id="GO:0000155">
    <property type="term" value="F:phosphorelay sensor kinase activity"/>
    <property type="evidence" value="ECO:0007669"/>
    <property type="project" value="InterPro"/>
</dbReference>
<feature type="domain" description="Histidine kinase" evidence="9">
    <location>
        <begin position="306"/>
        <end position="526"/>
    </location>
</feature>
<dbReference type="FunFam" id="3.30.565.10:FF:000006">
    <property type="entry name" value="Sensor histidine kinase WalK"/>
    <property type="match status" value="1"/>
</dbReference>
<dbReference type="SMART" id="SM00387">
    <property type="entry name" value="HATPase_c"/>
    <property type="match status" value="1"/>
</dbReference>
<evidence type="ECO:0000256" key="3">
    <source>
        <dbReference type="ARBA" id="ARBA00022553"/>
    </source>
</evidence>
<evidence type="ECO:0000256" key="4">
    <source>
        <dbReference type="ARBA" id="ARBA00022679"/>
    </source>
</evidence>
<dbReference type="CDD" id="cd16922">
    <property type="entry name" value="HATPase_EvgS-ArcB-TorS-like"/>
    <property type="match status" value="1"/>
</dbReference>
<dbReference type="PANTHER" id="PTHR43711:SF1">
    <property type="entry name" value="HISTIDINE KINASE 1"/>
    <property type="match status" value="1"/>
</dbReference>
<evidence type="ECO:0000313" key="11">
    <source>
        <dbReference type="Proteomes" id="UP000580839"/>
    </source>
</evidence>
<keyword evidence="6" id="KW-0902">Two-component regulatory system</keyword>
<dbReference type="InterPro" id="IPR003661">
    <property type="entry name" value="HisK_dim/P_dom"/>
</dbReference>
<dbReference type="InterPro" id="IPR029016">
    <property type="entry name" value="GAF-like_dom_sf"/>
</dbReference>
<keyword evidence="4" id="KW-0808">Transferase</keyword>
<evidence type="ECO:0000259" key="9">
    <source>
        <dbReference type="PROSITE" id="PS50109"/>
    </source>
</evidence>
<dbReference type="InterPro" id="IPR036097">
    <property type="entry name" value="HisK_dim/P_sf"/>
</dbReference>
<dbReference type="Gene3D" id="3.30.450.40">
    <property type="match status" value="2"/>
</dbReference>
<dbReference type="AlphaFoldDB" id="A0A849STH9"/>
<keyword evidence="3" id="KW-0597">Phosphoprotein</keyword>
<comment type="catalytic activity">
    <reaction evidence="1">
        <text>ATP + protein L-histidine = ADP + protein N-phospho-L-histidine.</text>
        <dbReference type="EC" id="2.7.13.3"/>
    </reaction>
</comment>
<dbReference type="PANTHER" id="PTHR43711">
    <property type="entry name" value="TWO-COMPONENT HISTIDINE KINASE"/>
    <property type="match status" value="1"/>
</dbReference>
<evidence type="ECO:0000256" key="2">
    <source>
        <dbReference type="ARBA" id="ARBA00012438"/>
    </source>
</evidence>
<dbReference type="InterPro" id="IPR050736">
    <property type="entry name" value="Sensor_HK_Regulatory"/>
</dbReference>
<evidence type="ECO:0000256" key="1">
    <source>
        <dbReference type="ARBA" id="ARBA00000085"/>
    </source>
</evidence>
<feature type="coiled-coil region" evidence="8">
    <location>
        <begin position="272"/>
        <end position="299"/>
    </location>
</feature>
<accession>A0A849STH9</accession>
<organism evidence="10 11">
    <name type="scientific">Eiseniibacteriota bacterium</name>
    <dbReference type="NCBI Taxonomy" id="2212470"/>
    <lineage>
        <taxon>Bacteria</taxon>
        <taxon>Candidatus Eiseniibacteriota</taxon>
    </lineage>
</organism>
<keyword evidence="5" id="KW-0418">Kinase</keyword>
<comment type="caution">
    <text evidence="10">The sequence shown here is derived from an EMBL/GenBank/DDBJ whole genome shotgun (WGS) entry which is preliminary data.</text>
</comment>
<dbReference type="CDD" id="cd00082">
    <property type="entry name" value="HisKA"/>
    <property type="match status" value="1"/>
</dbReference>
<proteinExistence type="predicted"/>
<evidence type="ECO:0000256" key="7">
    <source>
        <dbReference type="ARBA" id="ARBA00023136"/>
    </source>
</evidence>
<dbReference type="Proteomes" id="UP000580839">
    <property type="component" value="Unassembled WGS sequence"/>
</dbReference>
<sequence length="697" mass="75956">MSNASRDKDNRKSISVLEIKLRSEIDTLRRQVTKLKKALAIHDAAAAAALGDVASPVGAETAAHSQVEAADTLPVAPTAELGEGVALARSPADAALRLGGVRVRELLRAVSHISGHLDLGAVLQGVAEGIRDALGYRIVMIRLCDAATQRLEARAFVGLRASERARLEADPIAVDEFRSWLKEDFRIGRAFLIGHQHPFARVLPEGVVSDLGDRVAGEWHPEDVLLVPLQNVDGELLGYVSVDDPVDRQVPSQETVELLEVFAGHAVVAIQNARLYSQLGEHTRQLEQANDRLQELHVLKSHFVSTISHELRTPLTAIRAYVDTLLTLPADRQEPEQTRRFLQVINEESHRLSRLIESVLDLSRFDAGAVQPRRESHNLAELVRETSELLRPIADAARVVLKVVEVEADTHVDADRDQMRQLLLHLGGNAIKFTPAGGSVVLRLTGGERGVSLFVEDTGIGIPEPELDKIFDRFYQIDSSLVRQYGGTGLGLAISRSIVESHGGEIVATSTPGKGSTFQVRLPRHAGPRVLLRSHPEGAKPSDDVLRIAVEMVSEAMDARVVSVMGLEPDGDLVIRAAAGLDLWVVQETRVRPGDGVAGWVAQNRRPLAVGDVTTHDSLPSANGLPRYRSRTFLSVPLEGEHGMLGVLNVTDPLQERAFGTEDCGLLLELAARVSRAWQKADRVDRGHEGHADVVHR</sequence>
<keyword evidence="8" id="KW-0175">Coiled coil</keyword>
<dbReference type="PRINTS" id="PR00344">
    <property type="entry name" value="BCTRLSENSOR"/>
</dbReference>
<evidence type="ECO:0000256" key="5">
    <source>
        <dbReference type="ARBA" id="ARBA00022777"/>
    </source>
</evidence>
<evidence type="ECO:0000256" key="6">
    <source>
        <dbReference type="ARBA" id="ARBA00023012"/>
    </source>
</evidence>
<dbReference type="SMART" id="SM00065">
    <property type="entry name" value="GAF"/>
    <property type="match status" value="2"/>
</dbReference>
<dbReference type="SUPFAM" id="SSF55874">
    <property type="entry name" value="ATPase domain of HSP90 chaperone/DNA topoisomerase II/histidine kinase"/>
    <property type="match status" value="1"/>
</dbReference>
<dbReference type="PROSITE" id="PS50109">
    <property type="entry name" value="HIS_KIN"/>
    <property type="match status" value="1"/>
</dbReference>
<dbReference type="SUPFAM" id="SSF47384">
    <property type="entry name" value="Homodimeric domain of signal transducing histidine kinase"/>
    <property type="match status" value="1"/>
</dbReference>
<dbReference type="Pfam" id="PF00512">
    <property type="entry name" value="HisKA"/>
    <property type="match status" value="1"/>
</dbReference>
<dbReference type="InterPro" id="IPR003018">
    <property type="entry name" value="GAF"/>
</dbReference>
<dbReference type="Gene3D" id="1.10.287.130">
    <property type="match status" value="1"/>
</dbReference>
<dbReference type="InterPro" id="IPR003594">
    <property type="entry name" value="HATPase_dom"/>
</dbReference>
<keyword evidence="7" id="KW-0472">Membrane</keyword>
<dbReference type="Pfam" id="PF01590">
    <property type="entry name" value="GAF"/>
    <property type="match status" value="2"/>
</dbReference>
<dbReference type="InterPro" id="IPR004358">
    <property type="entry name" value="Sig_transdc_His_kin-like_C"/>
</dbReference>
<name>A0A849STH9_UNCEI</name>
<dbReference type="Pfam" id="PF02518">
    <property type="entry name" value="HATPase_c"/>
    <property type="match status" value="1"/>
</dbReference>
<evidence type="ECO:0000256" key="8">
    <source>
        <dbReference type="SAM" id="Coils"/>
    </source>
</evidence>
<evidence type="ECO:0000313" key="10">
    <source>
        <dbReference type="EMBL" id="NOT34690.1"/>
    </source>
</evidence>
<reference evidence="10 11" key="1">
    <citation type="submission" date="2020-04" db="EMBL/GenBank/DDBJ databases">
        <title>Metagenomic profiling of ammonia- and methane-oxidizing microorganisms in a Dutch drinking water treatment plant.</title>
        <authorList>
            <person name="Poghosyan L."/>
            <person name="Leucker S."/>
        </authorList>
    </citation>
    <scope>NUCLEOTIDE SEQUENCE [LARGE SCALE GENOMIC DNA]</scope>
    <source>
        <strain evidence="10">S-RSF-IL-03</strain>
    </source>
</reference>
<dbReference type="SMART" id="SM00388">
    <property type="entry name" value="HisKA"/>
    <property type="match status" value="1"/>
</dbReference>
<protein>
    <recommendedName>
        <fullName evidence="2">histidine kinase</fullName>
        <ecNumber evidence="2">2.7.13.3</ecNumber>
    </recommendedName>
</protein>
<feature type="non-terminal residue" evidence="10">
    <location>
        <position position="697"/>
    </location>
</feature>
<dbReference type="InterPro" id="IPR005467">
    <property type="entry name" value="His_kinase_dom"/>
</dbReference>